<dbReference type="InterPro" id="IPR050471">
    <property type="entry name" value="AB_hydrolase"/>
</dbReference>
<evidence type="ECO:0000259" key="1">
    <source>
        <dbReference type="Pfam" id="PF12697"/>
    </source>
</evidence>
<evidence type="ECO:0000313" key="2">
    <source>
        <dbReference type="EMBL" id="MBS2551760.1"/>
    </source>
</evidence>
<dbReference type="Pfam" id="PF12697">
    <property type="entry name" value="Abhydrolase_6"/>
    <property type="match status" value="1"/>
</dbReference>
<dbReference type="Gene3D" id="3.40.50.1820">
    <property type="entry name" value="alpha/beta hydrolase"/>
    <property type="match status" value="1"/>
</dbReference>
<feature type="domain" description="AB hydrolase-1" evidence="1">
    <location>
        <begin position="26"/>
        <end position="241"/>
    </location>
</feature>
<keyword evidence="3" id="KW-1185">Reference proteome</keyword>
<dbReference type="InterPro" id="IPR029058">
    <property type="entry name" value="AB_hydrolase_fold"/>
</dbReference>
<dbReference type="RefSeq" id="WP_212016695.1">
    <property type="nucleotide sequence ID" value="NZ_JAAFYZ010000154.1"/>
</dbReference>
<comment type="caution">
    <text evidence="2">The sequence shown here is derived from an EMBL/GenBank/DDBJ whole genome shotgun (WGS) entry which is preliminary data.</text>
</comment>
<dbReference type="InterPro" id="IPR000073">
    <property type="entry name" value="AB_hydrolase_1"/>
</dbReference>
<dbReference type="EMBL" id="JAAFYZ010000154">
    <property type="protein sequence ID" value="MBS2551760.1"/>
    <property type="molecule type" value="Genomic_DNA"/>
</dbReference>
<protein>
    <submittedName>
        <fullName evidence="2">Alpha/beta fold hydrolase</fullName>
    </submittedName>
</protein>
<sequence>MKTRIFEVAGAALSVEISGHEALPPLLLLHGGMGSTVDFAELVSLLADDYRFIRMDSRGHGRSTFGDVPLSYQRLEQDALAVLDGLGITRADVMGFSDGGVTALRLAAHHPDRVGTLFTIGSNWQLLEPSRAFNAQVTPQWWRDRNPEGPYSEGAYAEKNPEPDFERLVTENVAMWIDTAGYPGEDVRTITAPIVMIRGTDDHLSSHDLATALQAVLPGAALHEFPGAGHGVAASRPAEVATIIRGAPRNQTAAA</sequence>
<dbReference type="PANTHER" id="PTHR43433:SF5">
    <property type="entry name" value="AB HYDROLASE-1 DOMAIN-CONTAINING PROTEIN"/>
    <property type="match status" value="1"/>
</dbReference>
<accession>A0ABS5L0T0</accession>
<dbReference type="GO" id="GO:0016787">
    <property type="term" value="F:hydrolase activity"/>
    <property type="evidence" value="ECO:0007669"/>
    <property type="project" value="UniProtKB-KW"/>
</dbReference>
<reference evidence="2 3" key="1">
    <citation type="submission" date="2020-02" db="EMBL/GenBank/DDBJ databases">
        <title>Acidophilic actinobacteria isolated from forest soil.</title>
        <authorList>
            <person name="Golinska P."/>
        </authorList>
    </citation>
    <scope>NUCLEOTIDE SEQUENCE [LARGE SCALE GENOMIC DNA]</scope>
    <source>
        <strain evidence="2 3">NL8</strain>
    </source>
</reference>
<organism evidence="2 3">
    <name type="scientific">Catenulispora pinistramenti</name>
    <dbReference type="NCBI Taxonomy" id="2705254"/>
    <lineage>
        <taxon>Bacteria</taxon>
        <taxon>Bacillati</taxon>
        <taxon>Actinomycetota</taxon>
        <taxon>Actinomycetes</taxon>
        <taxon>Catenulisporales</taxon>
        <taxon>Catenulisporaceae</taxon>
        <taxon>Catenulispora</taxon>
    </lineage>
</organism>
<evidence type="ECO:0000313" key="3">
    <source>
        <dbReference type="Proteomes" id="UP000730482"/>
    </source>
</evidence>
<dbReference type="PANTHER" id="PTHR43433">
    <property type="entry name" value="HYDROLASE, ALPHA/BETA FOLD FAMILY PROTEIN"/>
    <property type="match status" value="1"/>
</dbReference>
<proteinExistence type="predicted"/>
<name>A0ABS5L0T0_9ACTN</name>
<dbReference type="PRINTS" id="PR00111">
    <property type="entry name" value="ABHYDROLASE"/>
</dbReference>
<gene>
    <name evidence="2" type="ORF">KGQ19_33330</name>
</gene>
<dbReference type="Proteomes" id="UP000730482">
    <property type="component" value="Unassembled WGS sequence"/>
</dbReference>
<dbReference type="SUPFAM" id="SSF53474">
    <property type="entry name" value="alpha/beta-Hydrolases"/>
    <property type="match status" value="1"/>
</dbReference>
<keyword evidence="2" id="KW-0378">Hydrolase</keyword>